<dbReference type="SUPFAM" id="SSF56436">
    <property type="entry name" value="C-type lectin-like"/>
    <property type="match status" value="1"/>
</dbReference>
<evidence type="ECO:0000256" key="1">
    <source>
        <dbReference type="SAM" id="MobiDB-lite"/>
    </source>
</evidence>
<gene>
    <name evidence="4" type="ORF">DPMN_047633</name>
</gene>
<name>A0A9D4DAQ6_DREPO</name>
<dbReference type="AlphaFoldDB" id="A0A9D4DAQ6"/>
<feature type="compositionally biased region" description="Low complexity" evidence="1">
    <location>
        <begin position="358"/>
        <end position="461"/>
    </location>
</feature>
<feature type="domain" description="C-type lectin" evidence="3">
    <location>
        <begin position="485"/>
        <end position="595"/>
    </location>
</feature>
<dbReference type="PROSITE" id="PS50041">
    <property type="entry name" value="C_TYPE_LECTIN_2"/>
    <property type="match status" value="1"/>
</dbReference>
<evidence type="ECO:0000313" key="5">
    <source>
        <dbReference type="Proteomes" id="UP000828390"/>
    </source>
</evidence>
<dbReference type="Proteomes" id="UP000828390">
    <property type="component" value="Unassembled WGS sequence"/>
</dbReference>
<feature type="region of interest" description="Disordered" evidence="1">
    <location>
        <begin position="237"/>
        <end position="461"/>
    </location>
</feature>
<evidence type="ECO:0000256" key="2">
    <source>
        <dbReference type="SAM" id="SignalP"/>
    </source>
</evidence>
<dbReference type="InterPro" id="IPR001304">
    <property type="entry name" value="C-type_lectin-like"/>
</dbReference>
<protein>
    <recommendedName>
        <fullName evidence="3">C-type lectin domain-containing protein</fullName>
    </recommendedName>
</protein>
<feature type="compositionally biased region" description="Polar residues" evidence="1">
    <location>
        <begin position="343"/>
        <end position="357"/>
    </location>
</feature>
<dbReference type="EMBL" id="JAIWYP010000011">
    <property type="protein sequence ID" value="KAH3740916.1"/>
    <property type="molecule type" value="Genomic_DNA"/>
</dbReference>
<evidence type="ECO:0000313" key="4">
    <source>
        <dbReference type="EMBL" id="KAH3740916.1"/>
    </source>
</evidence>
<proteinExistence type="predicted"/>
<feature type="chain" id="PRO_5038650801" description="C-type lectin domain-containing protein" evidence="2">
    <location>
        <begin position="19"/>
        <end position="604"/>
    </location>
</feature>
<dbReference type="InterPro" id="IPR016186">
    <property type="entry name" value="C-type_lectin-like/link_sf"/>
</dbReference>
<reference evidence="4" key="1">
    <citation type="journal article" date="2019" name="bioRxiv">
        <title>The Genome of the Zebra Mussel, Dreissena polymorpha: A Resource for Invasive Species Research.</title>
        <authorList>
            <person name="McCartney M.A."/>
            <person name="Auch B."/>
            <person name="Kono T."/>
            <person name="Mallez S."/>
            <person name="Zhang Y."/>
            <person name="Obille A."/>
            <person name="Becker A."/>
            <person name="Abrahante J.E."/>
            <person name="Garbe J."/>
            <person name="Badalamenti J.P."/>
            <person name="Herman A."/>
            <person name="Mangelson H."/>
            <person name="Liachko I."/>
            <person name="Sullivan S."/>
            <person name="Sone E.D."/>
            <person name="Koren S."/>
            <person name="Silverstein K.A.T."/>
            <person name="Beckman K.B."/>
            <person name="Gohl D.M."/>
        </authorList>
    </citation>
    <scope>NUCLEOTIDE SEQUENCE</scope>
    <source>
        <strain evidence="4">Duluth1</strain>
        <tissue evidence="4">Whole animal</tissue>
    </source>
</reference>
<feature type="compositionally biased region" description="Low complexity" evidence="1">
    <location>
        <begin position="237"/>
        <end position="342"/>
    </location>
</feature>
<accession>A0A9D4DAQ6</accession>
<comment type="caution">
    <text evidence="4">The sequence shown here is derived from an EMBL/GenBank/DDBJ whole genome shotgun (WGS) entry which is preliminary data.</text>
</comment>
<keyword evidence="2" id="KW-0732">Signal</keyword>
<dbReference type="Pfam" id="PF00059">
    <property type="entry name" value="Lectin_C"/>
    <property type="match status" value="1"/>
</dbReference>
<feature type="signal peptide" evidence="2">
    <location>
        <begin position="1"/>
        <end position="18"/>
    </location>
</feature>
<keyword evidence="5" id="KW-1185">Reference proteome</keyword>
<sequence length="604" mass="65669">MSWVQAVFVVLCVGAAHAANMRCLECQDMPHPQDCDLVTVCTQYEVCYVEQFVTSGGLILYNSGCLAKNRCPSISKRGLNETSAFLAQSRSASGDKRQTETSTTDVATCIDCCGSSNYCNVQGCGEKMTPMTSRGPMCFFCHGQETPETCRTVQTCPIGQLCAIERMQGHPTVFVTKCERKPLCDAMVHAEATSHHRREVINDKQCPRCCSTDFCNDNCEHQLNITATTVIILTHPTTNPTQTTTHPTTPQTAPPTTTHPTTPQTAPPTTTHPTTPQTAPPTTTHPTTPQTAPPTTTHPTTHQTAPPTTTHPTTHQTAPPTTTHPTTQQTASPSTQSTAHTTIQPVTQSTAAHSTMHITSTAQTTKMSTTQSTTHLTTTHPTTRITTTTPLTKPTATTHSTTHPTTPITTQSTTKPTTMSTTTIKATTPSTSQPTTTRTTTKITIPSTTTTPATTTHIFTTPTTTDPKYECESDDYVYDVGLNLCLRFFTDLKNYTEAEDKCKSINGTLVVKGDGDQKMKDVLSFYQKGNYHIPMYVGATSLGATLVFHWGDGKTETINPNEGKDLSSSQCLMIQDNGRYTNFDLCSHKHGYICERLASSRSRR</sequence>
<dbReference type="CDD" id="cd00037">
    <property type="entry name" value="CLECT"/>
    <property type="match status" value="1"/>
</dbReference>
<evidence type="ECO:0000259" key="3">
    <source>
        <dbReference type="PROSITE" id="PS50041"/>
    </source>
</evidence>
<organism evidence="4 5">
    <name type="scientific">Dreissena polymorpha</name>
    <name type="common">Zebra mussel</name>
    <name type="synonym">Mytilus polymorpha</name>
    <dbReference type="NCBI Taxonomy" id="45954"/>
    <lineage>
        <taxon>Eukaryota</taxon>
        <taxon>Metazoa</taxon>
        <taxon>Spiralia</taxon>
        <taxon>Lophotrochozoa</taxon>
        <taxon>Mollusca</taxon>
        <taxon>Bivalvia</taxon>
        <taxon>Autobranchia</taxon>
        <taxon>Heteroconchia</taxon>
        <taxon>Euheterodonta</taxon>
        <taxon>Imparidentia</taxon>
        <taxon>Neoheterodontei</taxon>
        <taxon>Myida</taxon>
        <taxon>Dreissenoidea</taxon>
        <taxon>Dreissenidae</taxon>
        <taxon>Dreissena</taxon>
    </lineage>
</organism>
<dbReference type="Gene3D" id="3.10.100.10">
    <property type="entry name" value="Mannose-Binding Protein A, subunit A"/>
    <property type="match status" value="1"/>
</dbReference>
<dbReference type="SMART" id="SM00034">
    <property type="entry name" value="CLECT"/>
    <property type="match status" value="1"/>
</dbReference>
<reference evidence="4" key="2">
    <citation type="submission" date="2020-11" db="EMBL/GenBank/DDBJ databases">
        <authorList>
            <person name="McCartney M.A."/>
            <person name="Auch B."/>
            <person name="Kono T."/>
            <person name="Mallez S."/>
            <person name="Becker A."/>
            <person name="Gohl D.M."/>
            <person name="Silverstein K.A.T."/>
            <person name="Koren S."/>
            <person name="Bechman K.B."/>
            <person name="Herman A."/>
            <person name="Abrahante J.E."/>
            <person name="Garbe J."/>
        </authorList>
    </citation>
    <scope>NUCLEOTIDE SEQUENCE</scope>
    <source>
        <strain evidence="4">Duluth1</strain>
        <tissue evidence="4">Whole animal</tissue>
    </source>
</reference>
<dbReference type="InterPro" id="IPR016187">
    <property type="entry name" value="CTDL_fold"/>
</dbReference>